<dbReference type="PANTHER" id="PTHR46599">
    <property type="entry name" value="PIGGYBAC TRANSPOSABLE ELEMENT-DERIVED PROTEIN 4"/>
    <property type="match status" value="1"/>
</dbReference>
<accession>A0A8S3X900</accession>
<keyword evidence="1" id="KW-1133">Transmembrane helix</keyword>
<dbReference type="EMBL" id="CAJQZP010000945">
    <property type="protein sequence ID" value="CAG5000176.1"/>
    <property type="molecule type" value="Genomic_DNA"/>
</dbReference>
<organism evidence="3 4">
    <name type="scientific">Parnassius apollo</name>
    <name type="common">Apollo butterfly</name>
    <name type="synonym">Papilio apollo</name>
    <dbReference type="NCBI Taxonomy" id="110799"/>
    <lineage>
        <taxon>Eukaryota</taxon>
        <taxon>Metazoa</taxon>
        <taxon>Ecdysozoa</taxon>
        <taxon>Arthropoda</taxon>
        <taxon>Hexapoda</taxon>
        <taxon>Insecta</taxon>
        <taxon>Pterygota</taxon>
        <taxon>Neoptera</taxon>
        <taxon>Endopterygota</taxon>
        <taxon>Lepidoptera</taxon>
        <taxon>Glossata</taxon>
        <taxon>Ditrysia</taxon>
        <taxon>Papilionoidea</taxon>
        <taxon>Papilionidae</taxon>
        <taxon>Parnassiinae</taxon>
        <taxon>Parnassini</taxon>
        <taxon>Parnassius</taxon>
        <taxon>Parnassius</taxon>
    </lineage>
</organism>
<protein>
    <submittedName>
        <fullName evidence="3">(apollo) hypothetical protein</fullName>
    </submittedName>
</protein>
<comment type="caution">
    <text evidence="3">The sequence shown here is derived from an EMBL/GenBank/DDBJ whole genome shotgun (WGS) entry which is preliminary data.</text>
</comment>
<reference evidence="3" key="1">
    <citation type="submission" date="2021-04" db="EMBL/GenBank/DDBJ databases">
        <authorList>
            <person name="Tunstrom K."/>
        </authorList>
    </citation>
    <scope>NUCLEOTIDE SEQUENCE</scope>
</reference>
<name>A0A8S3X900_PARAO</name>
<dbReference type="PANTHER" id="PTHR46599:SF3">
    <property type="entry name" value="PIGGYBAC TRANSPOSABLE ELEMENT-DERIVED PROTEIN 4"/>
    <property type="match status" value="1"/>
</dbReference>
<dbReference type="Pfam" id="PF13843">
    <property type="entry name" value="DDE_Tnp_1_7"/>
    <property type="match status" value="2"/>
</dbReference>
<evidence type="ECO:0000256" key="1">
    <source>
        <dbReference type="SAM" id="Phobius"/>
    </source>
</evidence>
<keyword evidence="1" id="KW-0472">Membrane</keyword>
<gene>
    <name evidence="3" type="ORF">PAPOLLO_LOCUS13668</name>
</gene>
<feature type="domain" description="PiggyBac transposable element-derived protein" evidence="2">
    <location>
        <begin position="91"/>
        <end position="139"/>
    </location>
</feature>
<keyword evidence="4" id="KW-1185">Reference proteome</keyword>
<evidence type="ECO:0000259" key="2">
    <source>
        <dbReference type="Pfam" id="PF13843"/>
    </source>
</evidence>
<dbReference type="OrthoDB" id="118105at2759"/>
<evidence type="ECO:0000313" key="3">
    <source>
        <dbReference type="EMBL" id="CAG5000176.1"/>
    </source>
</evidence>
<feature type="transmembrane region" description="Helical" evidence="1">
    <location>
        <begin position="217"/>
        <end position="236"/>
    </location>
</feature>
<sequence length="302" mass="34785">MNSVLDSIQGMTYSELLESLESSSNNDSPEAPMSVTVINRADTSKFPVDPSTGPSVTVLNQSDANYEALVDQLSMPIENMDNDQEYYSKLYKIWCHCDSKSEYLYQFDIYTGKDRSGAPSEEGLGYKVVLKLTKNFWHSAIDRKRNARRIHFKKPGDSEEYPSEVSVIKRRQKKNGKLKDMFCPTAITTYTQYMGRVDKFYHFHSSYPIGRKSRKTWFGLFWFIFESAIFNAYILYCQTRQGDNIHSDFRLCLARALINGYSQRKHKPGNFIKKKGGVFGIPDEIQFSSPGQHHGKKGSYRR</sequence>
<dbReference type="AlphaFoldDB" id="A0A8S3X900"/>
<feature type="domain" description="PiggyBac transposable element-derived protein" evidence="2">
    <location>
        <begin position="169"/>
        <end position="233"/>
    </location>
</feature>
<dbReference type="Proteomes" id="UP000691718">
    <property type="component" value="Unassembled WGS sequence"/>
</dbReference>
<keyword evidence="1" id="KW-0812">Transmembrane</keyword>
<proteinExistence type="predicted"/>
<dbReference type="InterPro" id="IPR029526">
    <property type="entry name" value="PGBD"/>
</dbReference>
<evidence type="ECO:0000313" key="4">
    <source>
        <dbReference type="Proteomes" id="UP000691718"/>
    </source>
</evidence>